<evidence type="ECO:0000313" key="3">
    <source>
        <dbReference type="Proteomes" id="UP001055336"/>
    </source>
</evidence>
<dbReference type="InterPro" id="IPR029069">
    <property type="entry name" value="HotDog_dom_sf"/>
</dbReference>
<name>A0ABY3VRC5_9MYCO</name>
<protein>
    <submittedName>
        <fullName evidence="2">MaoC family dehydratase N-terminal domain-containing protein</fullName>
    </submittedName>
</protein>
<dbReference type="Pfam" id="PF13452">
    <property type="entry name" value="FAS1_DH_region"/>
    <property type="match status" value="1"/>
</dbReference>
<feature type="domain" description="FAS1-like dehydratase" evidence="1">
    <location>
        <begin position="8"/>
        <end position="139"/>
    </location>
</feature>
<keyword evidence="3" id="KW-1185">Reference proteome</keyword>
<dbReference type="InterPro" id="IPR016709">
    <property type="entry name" value="HadA-like"/>
</dbReference>
<proteinExistence type="predicted"/>
<dbReference type="EMBL" id="CP092488">
    <property type="protein sequence ID" value="UMB70069.1"/>
    <property type="molecule type" value="Genomic_DNA"/>
</dbReference>
<dbReference type="Gene3D" id="3.10.129.10">
    <property type="entry name" value="Hotdog Thioesterase"/>
    <property type="match status" value="1"/>
</dbReference>
<evidence type="ECO:0000259" key="1">
    <source>
        <dbReference type="Pfam" id="PF13452"/>
    </source>
</evidence>
<gene>
    <name evidence="2" type="ORF">MKK62_01560</name>
</gene>
<dbReference type="CDD" id="cd03441">
    <property type="entry name" value="R_hydratase_like"/>
    <property type="match status" value="1"/>
</dbReference>
<dbReference type="SUPFAM" id="SSF54637">
    <property type="entry name" value="Thioesterase/thiol ester dehydrase-isomerase"/>
    <property type="match status" value="1"/>
</dbReference>
<sequence>MPIDTGLIGKTMPELVMTIEAGRLQLFAEATGQTDPVYLDREAAKAAGHPDLPVPPTFLFAIELEQPDPFAFLAELGVDLRSVLHGEQAFTYHSVAHAGDTLVAKTRIADVYTKKGGALEFIVKVTEISKDDGTAVAEMTNVVVMRNLPGSK</sequence>
<organism evidence="2 3">
    <name type="scientific">Mycobacterium paraterrae</name>
    <dbReference type="NCBI Taxonomy" id="577492"/>
    <lineage>
        <taxon>Bacteria</taxon>
        <taxon>Bacillati</taxon>
        <taxon>Actinomycetota</taxon>
        <taxon>Actinomycetes</taxon>
        <taxon>Mycobacteriales</taxon>
        <taxon>Mycobacteriaceae</taxon>
        <taxon>Mycobacterium</taxon>
    </lineage>
</organism>
<dbReference type="Proteomes" id="UP001055336">
    <property type="component" value="Chromosome"/>
</dbReference>
<dbReference type="RefSeq" id="WP_240261799.1">
    <property type="nucleotide sequence ID" value="NZ_CP092488.2"/>
</dbReference>
<accession>A0ABY3VRC5</accession>
<dbReference type="InterPro" id="IPR039569">
    <property type="entry name" value="FAS1-like_DH_region"/>
</dbReference>
<evidence type="ECO:0000313" key="2">
    <source>
        <dbReference type="EMBL" id="UMB70069.1"/>
    </source>
</evidence>
<reference evidence="2" key="1">
    <citation type="submission" date="2022-08" db="EMBL/GenBank/DDBJ databases">
        <title>Whole genome sequencing of non-tuberculosis mycobacteria type-strains.</title>
        <authorList>
            <person name="Igarashi Y."/>
            <person name="Osugi A."/>
            <person name="Mitarai S."/>
        </authorList>
    </citation>
    <scope>NUCLEOTIDE SEQUENCE</scope>
    <source>
        <strain evidence="2">DSM 45127</strain>
    </source>
</reference>
<dbReference type="PIRSF" id="PIRSF018072">
    <property type="entry name" value="UCP018072"/>
    <property type="match status" value="1"/>
</dbReference>